<evidence type="ECO:0000256" key="7">
    <source>
        <dbReference type="SAM" id="Phobius"/>
    </source>
</evidence>
<feature type="site" description="Transition state stabilizer" evidence="5">
    <location>
        <position position="278"/>
    </location>
</feature>
<dbReference type="Gene3D" id="2.115.10.20">
    <property type="entry name" value="Glycosyl hydrolase domain, family 43"/>
    <property type="match status" value="1"/>
</dbReference>
<feature type="transmembrane region" description="Helical" evidence="7">
    <location>
        <begin position="59"/>
        <end position="77"/>
    </location>
</feature>
<keyword evidence="9" id="KW-1185">Reference proteome</keyword>
<dbReference type="EMBL" id="QPJD01000006">
    <property type="protein sequence ID" value="RCW48511.1"/>
    <property type="molecule type" value="Genomic_DNA"/>
</dbReference>
<feature type="binding site" evidence="4">
    <location>
        <position position="329"/>
    </location>
    <ligand>
        <name>Ca(2+)</name>
        <dbReference type="ChEBI" id="CHEBI:29108"/>
        <label>1</label>
    </ligand>
</feature>
<feature type="binding site" evidence="3">
    <location>
        <position position="126"/>
    </location>
    <ligand>
        <name>substrate</name>
    </ligand>
</feature>
<comment type="caution">
    <text evidence="8">The sequence shown here is derived from an EMBL/GenBank/DDBJ whole genome shotgun (WGS) entry which is preliminary data.</text>
</comment>
<evidence type="ECO:0000256" key="2">
    <source>
        <dbReference type="PIRSR" id="PIRSR603469-1"/>
    </source>
</evidence>
<accession>A0A368W1N4</accession>
<protein>
    <submittedName>
        <fullName evidence="8">Levansucrase</fullName>
    </submittedName>
</protein>
<evidence type="ECO:0000313" key="9">
    <source>
        <dbReference type="Proteomes" id="UP000252415"/>
    </source>
</evidence>
<dbReference type="InterPro" id="IPR023296">
    <property type="entry name" value="Glyco_hydro_beta-prop_sf"/>
</dbReference>
<feature type="binding site" evidence="3">
    <location>
        <position position="197"/>
    </location>
    <ligand>
        <name>substrate</name>
    </ligand>
</feature>
<feature type="binding site" evidence="4">
    <location>
        <position position="173"/>
    </location>
    <ligand>
        <name>Ca(2+)</name>
        <dbReference type="ChEBI" id="CHEBI:29108"/>
        <label>1</label>
    </ligand>
</feature>
<comment type="similarity">
    <text evidence="1 6">Belongs to the glycosyl hydrolase 68 family.</text>
</comment>
<keyword evidence="4" id="KW-0106">Calcium</keyword>
<sequence length="495" mass="55642">MMREWPYLWYSFLLVLGLFFVGKRGESEWRNIGFGYSLQQKRRKNEGDRSMNWNVKKTVKFLFAVTIAFSVVLTPVTSSDLYAQGTSVTTDWTREAASQIRLDGSNTAPKIDKDKLEEITSEFIIWDTWPLQDKNGHPAVVNGYKIIFALSVPKGTIPGKRHDSAEIRYFYSNDGKSWRPGGLVFEDGKALGSRQWAGSFVIDKNGRVHMFYTATGRKGEERLSYGQKLATVTADILTNKSVAFANWSNHKVILEADGTYYQTEEQAGYGEFSYAFRDPSYFLDPKTGEEYLLFSANSSGTLEERACRPEHAGTAEFMRTMPSEAKFYNGSIGIAKAVNDDLTEFEALPPLLEANCVNEELERPNVVVKGNQYYLFTKTHSNKFAEGIDAPEGLYGFVSESFTTEYKPLNGTGLVIANPDDNPYQSYSWMVMSNGTVISYVDYVDVDGKDIQEIGEQSTEYQIEHFGGMLAPSIKLSITGDRTSLLGEKKQGVFK</sequence>
<feature type="active site" description="Nucleophile" evidence="2">
    <location>
        <position position="127"/>
    </location>
</feature>
<gene>
    <name evidence="8" type="ORF">DFP97_106211</name>
</gene>
<reference evidence="8 9" key="1">
    <citation type="submission" date="2018-07" db="EMBL/GenBank/DDBJ databases">
        <title>Genomic Encyclopedia of Type Strains, Phase III (KMG-III): the genomes of soil and plant-associated and newly described type strains.</title>
        <authorList>
            <person name="Whitman W."/>
        </authorList>
    </citation>
    <scope>NUCLEOTIDE SEQUENCE [LARGE SCALE GENOMIC DNA]</scope>
    <source>
        <strain evidence="8 9">CECT 7506</strain>
    </source>
</reference>
<keyword evidence="7" id="KW-0472">Membrane</keyword>
<feature type="active site" description="Proton donor/acceptor" evidence="2">
    <location>
        <position position="362"/>
    </location>
</feature>
<evidence type="ECO:0000256" key="6">
    <source>
        <dbReference type="RuleBase" id="RU361220"/>
    </source>
</evidence>
<feature type="transmembrane region" description="Helical" evidence="7">
    <location>
        <begin position="6"/>
        <end position="22"/>
    </location>
</feature>
<dbReference type="Proteomes" id="UP000252415">
    <property type="component" value="Unassembled WGS sequence"/>
</dbReference>
<dbReference type="GO" id="GO:0046872">
    <property type="term" value="F:metal ion binding"/>
    <property type="evidence" value="ECO:0007669"/>
    <property type="project" value="UniProtKB-KW"/>
</dbReference>
<evidence type="ECO:0000256" key="5">
    <source>
        <dbReference type="PIRSR" id="PIRSR603469-4"/>
    </source>
</evidence>
<keyword evidence="4" id="KW-0479">Metal-binding</keyword>
<dbReference type="InterPro" id="IPR003469">
    <property type="entry name" value="Glyco_hydro_68"/>
</dbReference>
<evidence type="ECO:0000256" key="1">
    <source>
        <dbReference type="ARBA" id="ARBA00006775"/>
    </source>
</evidence>
<proteinExistence type="inferred from homology"/>
<evidence type="ECO:0000256" key="3">
    <source>
        <dbReference type="PIRSR" id="PIRSR603469-2"/>
    </source>
</evidence>
<feature type="binding site" evidence="3">
    <location>
        <begin position="360"/>
        <end position="362"/>
    </location>
    <ligand>
        <name>substrate</name>
    </ligand>
</feature>
<dbReference type="GO" id="GO:0050053">
    <property type="term" value="F:levansucrase activity"/>
    <property type="evidence" value="ECO:0007669"/>
    <property type="project" value="InterPro"/>
</dbReference>
<dbReference type="Pfam" id="PF02435">
    <property type="entry name" value="Glyco_hydro_68"/>
    <property type="match status" value="1"/>
</dbReference>
<name>A0A368W1N4_9BACL</name>
<keyword evidence="7" id="KW-1133">Transmembrane helix</keyword>
<dbReference type="AlphaFoldDB" id="A0A368W1N4"/>
<dbReference type="GO" id="GO:0009758">
    <property type="term" value="P:carbohydrate utilization"/>
    <property type="evidence" value="ECO:0007669"/>
    <property type="project" value="InterPro"/>
</dbReference>
<organism evidence="8 9">
    <name type="scientific">Paenibacillus prosopidis</name>
    <dbReference type="NCBI Taxonomy" id="630520"/>
    <lineage>
        <taxon>Bacteria</taxon>
        <taxon>Bacillati</taxon>
        <taxon>Bacillota</taxon>
        <taxon>Bacilli</taxon>
        <taxon>Bacillales</taxon>
        <taxon>Paenibacillaceae</taxon>
        <taxon>Paenibacillus</taxon>
    </lineage>
</organism>
<feature type="binding site" evidence="3">
    <location>
        <begin position="277"/>
        <end position="278"/>
    </location>
    <ligand>
        <name>substrate</name>
    </ligand>
</feature>
<dbReference type="CDD" id="cd08997">
    <property type="entry name" value="GH68"/>
    <property type="match status" value="1"/>
</dbReference>
<dbReference type="OrthoDB" id="2210426at2"/>
<keyword evidence="7" id="KW-0812">Transmembrane</keyword>
<evidence type="ECO:0000313" key="8">
    <source>
        <dbReference type="EMBL" id="RCW48511.1"/>
    </source>
</evidence>
<comment type="cofactor">
    <cofactor evidence="4">
        <name>Ca(2+)</name>
        <dbReference type="ChEBI" id="CHEBI:29108"/>
    </cofactor>
</comment>
<dbReference type="SUPFAM" id="SSF75005">
    <property type="entry name" value="Arabinanase/levansucrase/invertase"/>
    <property type="match status" value="1"/>
</dbReference>
<evidence type="ECO:0000256" key="4">
    <source>
        <dbReference type="PIRSR" id="PIRSR603469-3"/>
    </source>
</evidence>